<dbReference type="Pfam" id="PF13619">
    <property type="entry name" value="KTSC"/>
    <property type="match status" value="1"/>
</dbReference>
<accession>A0ABX1RUL1</accession>
<proteinExistence type="predicted"/>
<evidence type="ECO:0000259" key="1">
    <source>
        <dbReference type="Pfam" id="PF13619"/>
    </source>
</evidence>
<keyword evidence="3" id="KW-1185">Reference proteome</keyword>
<feature type="domain" description="KTSC" evidence="1">
    <location>
        <begin position="8"/>
        <end position="66"/>
    </location>
</feature>
<gene>
    <name evidence="2" type="ORF">HHX25_01585</name>
</gene>
<dbReference type="InterPro" id="IPR025309">
    <property type="entry name" value="KTSC_dom"/>
</dbReference>
<reference evidence="2 3" key="1">
    <citation type="submission" date="2020-04" db="EMBL/GenBank/DDBJ databases">
        <title>A Flavivirga sp. nov.</title>
        <authorList>
            <person name="Sun X."/>
        </authorList>
    </citation>
    <scope>NUCLEOTIDE SEQUENCE [LARGE SCALE GENOMIC DNA]</scope>
    <source>
        <strain evidence="2 3">Y03</strain>
    </source>
</reference>
<sequence length="76" mass="9417">MLEREPIESSILNSIGYDFENNILEIEFKKTQQVRQYHKFPKTVWHEFRNTDSKGRYFLKHIKNKYDEFRFTQKIS</sequence>
<dbReference type="Proteomes" id="UP000746690">
    <property type="component" value="Unassembled WGS sequence"/>
</dbReference>
<protein>
    <submittedName>
        <fullName evidence="2">KTSC domain-containing protein</fullName>
    </submittedName>
</protein>
<comment type="caution">
    <text evidence="2">The sequence shown here is derived from an EMBL/GenBank/DDBJ whole genome shotgun (WGS) entry which is preliminary data.</text>
</comment>
<evidence type="ECO:0000313" key="2">
    <source>
        <dbReference type="EMBL" id="NMH86184.1"/>
    </source>
</evidence>
<evidence type="ECO:0000313" key="3">
    <source>
        <dbReference type="Proteomes" id="UP000746690"/>
    </source>
</evidence>
<name>A0ABX1RUL1_9FLAO</name>
<dbReference type="EMBL" id="JABBHF010000001">
    <property type="protein sequence ID" value="NMH86184.1"/>
    <property type="molecule type" value="Genomic_DNA"/>
</dbReference>
<dbReference type="RefSeq" id="WP_169669382.1">
    <property type="nucleotide sequence ID" value="NZ_JABBHF010000001.1"/>
</dbReference>
<organism evidence="2 3">
    <name type="scientific">Flavivirga algicola</name>
    <dbReference type="NCBI Taxonomy" id="2729136"/>
    <lineage>
        <taxon>Bacteria</taxon>
        <taxon>Pseudomonadati</taxon>
        <taxon>Bacteroidota</taxon>
        <taxon>Flavobacteriia</taxon>
        <taxon>Flavobacteriales</taxon>
        <taxon>Flavobacteriaceae</taxon>
        <taxon>Flavivirga</taxon>
    </lineage>
</organism>